<dbReference type="Proteomes" id="UP000290288">
    <property type="component" value="Unassembled WGS sequence"/>
</dbReference>
<gene>
    <name evidence="1" type="ORF">EST38_g1533</name>
</gene>
<evidence type="ECO:0000313" key="1">
    <source>
        <dbReference type="EMBL" id="RXW24315.1"/>
    </source>
</evidence>
<comment type="caution">
    <text evidence="1">The sequence shown here is derived from an EMBL/GenBank/DDBJ whole genome shotgun (WGS) entry which is preliminary data.</text>
</comment>
<dbReference type="AlphaFoldDB" id="A0A4Q2DZ51"/>
<sequence>MAGIVSGGFKLDLHPPNAHRTAILDINTIRIYDPKVELGQVVFPGTSGGSDIGGEVDGQLDLESVGPGLSFRKGGGDEKLRL</sequence>
<accession>A0A4Q2DZ51</accession>
<proteinExistence type="predicted"/>
<reference evidence="1 2" key="1">
    <citation type="submission" date="2019-01" db="EMBL/GenBank/DDBJ databases">
        <title>Draft genome sequence of Psathyrella aberdarensis IHI B618.</title>
        <authorList>
            <person name="Buettner E."/>
            <person name="Kellner H."/>
        </authorList>
    </citation>
    <scope>NUCLEOTIDE SEQUENCE [LARGE SCALE GENOMIC DNA]</scope>
    <source>
        <strain evidence="1 2">IHI B618</strain>
    </source>
</reference>
<evidence type="ECO:0000313" key="2">
    <source>
        <dbReference type="Proteomes" id="UP000290288"/>
    </source>
</evidence>
<name>A0A4Q2DZ51_9AGAR</name>
<keyword evidence="2" id="KW-1185">Reference proteome</keyword>
<dbReference type="EMBL" id="SDEE01000021">
    <property type="protein sequence ID" value="RXW24315.1"/>
    <property type="molecule type" value="Genomic_DNA"/>
</dbReference>
<protein>
    <submittedName>
        <fullName evidence="1">Uncharacterized protein</fullName>
    </submittedName>
</protein>
<organism evidence="1 2">
    <name type="scientific">Candolleomyces aberdarensis</name>
    <dbReference type="NCBI Taxonomy" id="2316362"/>
    <lineage>
        <taxon>Eukaryota</taxon>
        <taxon>Fungi</taxon>
        <taxon>Dikarya</taxon>
        <taxon>Basidiomycota</taxon>
        <taxon>Agaricomycotina</taxon>
        <taxon>Agaricomycetes</taxon>
        <taxon>Agaricomycetidae</taxon>
        <taxon>Agaricales</taxon>
        <taxon>Agaricineae</taxon>
        <taxon>Psathyrellaceae</taxon>
        <taxon>Candolleomyces</taxon>
    </lineage>
</organism>